<accession>A0A8S1B0F6</accession>
<name>A0A8S1B0F6_ARCPL</name>
<feature type="coiled-coil region" evidence="1">
    <location>
        <begin position="1"/>
        <end position="28"/>
    </location>
</feature>
<keyword evidence="1" id="KW-0175">Coiled coil</keyword>
<keyword evidence="3" id="KW-1185">Reference proteome</keyword>
<protein>
    <submittedName>
        <fullName evidence="2">Uncharacterized protein</fullName>
    </submittedName>
</protein>
<dbReference type="Pfam" id="PF14223">
    <property type="entry name" value="Retrotran_gag_2"/>
    <property type="match status" value="1"/>
</dbReference>
<reference evidence="2 3" key="1">
    <citation type="submission" date="2020-04" db="EMBL/GenBank/DDBJ databases">
        <authorList>
            <person name="Wallbank WR R."/>
            <person name="Pardo Diaz C."/>
            <person name="Kozak K."/>
            <person name="Martin S."/>
            <person name="Jiggins C."/>
            <person name="Moest M."/>
            <person name="Warren A I."/>
            <person name="Byers J.R.P. K."/>
            <person name="Montejo-Kovacevich G."/>
            <person name="Yen C E."/>
        </authorList>
    </citation>
    <scope>NUCLEOTIDE SEQUENCE [LARGE SCALE GENOMIC DNA]</scope>
</reference>
<evidence type="ECO:0000313" key="2">
    <source>
        <dbReference type="EMBL" id="CAB3251170.1"/>
    </source>
</evidence>
<comment type="caution">
    <text evidence="2">The sequence shown here is derived from an EMBL/GenBank/DDBJ whole genome shotgun (WGS) entry which is preliminary data.</text>
</comment>
<sequence>MAEYIAKIENLAKQLKDTREKISEVSLVPKIQGSLPDRYRMVRQAWLSLDSSKQTVANLTVRLLDEETSYKSC</sequence>
<organism evidence="2 3">
    <name type="scientific">Arctia plantaginis</name>
    <name type="common">Wood tiger moth</name>
    <name type="synonym">Phalaena plantaginis</name>
    <dbReference type="NCBI Taxonomy" id="874455"/>
    <lineage>
        <taxon>Eukaryota</taxon>
        <taxon>Metazoa</taxon>
        <taxon>Ecdysozoa</taxon>
        <taxon>Arthropoda</taxon>
        <taxon>Hexapoda</taxon>
        <taxon>Insecta</taxon>
        <taxon>Pterygota</taxon>
        <taxon>Neoptera</taxon>
        <taxon>Endopterygota</taxon>
        <taxon>Lepidoptera</taxon>
        <taxon>Glossata</taxon>
        <taxon>Ditrysia</taxon>
        <taxon>Noctuoidea</taxon>
        <taxon>Erebidae</taxon>
        <taxon>Arctiinae</taxon>
        <taxon>Arctia</taxon>
    </lineage>
</organism>
<dbReference type="AlphaFoldDB" id="A0A8S1B0F6"/>
<dbReference type="OrthoDB" id="413361at2759"/>
<dbReference type="Proteomes" id="UP000494106">
    <property type="component" value="Unassembled WGS sequence"/>
</dbReference>
<evidence type="ECO:0000256" key="1">
    <source>
        <dbReference type="SAM" id="Coils"/>
    </source>
</evidence>
<dbReference type="EMBL" id="CADEBC010000543">
    <property type="protein sequence ID" value="CAB3251170.1"/>
    <property type="molecule type" value="Genomic_DNA"/>
</dbReference>
<proteinExistence type="predicted"/>
<gene>
    <name evidence="2" type="ORF">APLA_LOCUS12881</name>
</gene>
<evidence type="ECO:0000313" key="3">
    <source>
        <dbReference type="Proteomes" id="UP000494106"/>
    </source>
</evidence>